<dbReference type="InterPro" id="IPR035979">
    <property type="entry name" value="RBD_domain_sf"/>
</dbReference>
<dbReference type="EMBL" id="HBUF01295168">
    <property type="protein sequence ID" value="CAG6690004.1"/>
    <property type="molecule type" value="Transcribed_RNA"/>
</dbReference>
<name>A0A8D8XCI9_9HEMI</name>
<dbReference type="InterPro" id="IPR000504">
    <property type="entry name" value="RRM_dom"/>
</dbReference>
<dbReference type="PROSITE" id="PS50102">
    <property type="entry name" value="RRM"/>
    <property type="match status" value="1"/>
</dbReference>
<dbReference type="Pfam" id="PF00076">
    <property type="entry name" value="RRM_1"/>
    <property type="match status" value="2"/>
</dbReference>
<evidence type="ECO:0000256" key="2">
    <source>
        <dbReference type="ARBA" id="ARBA00022884"/>
    </source>
</evidence>
<evidence type="ECO:0000256" key="3">
    <source>
        <dbReference type="ARBA" id="ARBA00033477"/>
    </source>
</evidence>
<evidence type="ECO:0000256" key="1">
    <source>
        <dbReference type="ARBA" id="ARBA00008920"/>
    </source>
</evidence>
<reference evidence="6" key="1">
    <citation type="submission" date="2021-05" db="EMBL/GenBank/DDBJ databases">
        <authorList>
            <person name="Alioto T."/>
            <person name="Alioto T."/>
            <person name="Gomez Garrido J."/>
        </authorList>
    </citation>
    <scope>NUCLEOTIDE SEQUENCE</scope>
</reference>
<dbReference type="InterPro" id="IPR012677">
    <property type="entry name" value="Nucleotide-bd_a/b_plait_sf"/>
</dbReference>
<dbReference type="GO" id="GO:0003723">
    <property type="term" value="F:RNA binding"/>
    <property type="evidence" value="ECO:0007669"/>
    <property type="project" value="UniProtKB-UniRule"/>
</dbReference>
<dbReference type="SMART" id="SM00360">
    <property type="entry name" value="RRM"/>
    <property type="match status" value="2"/>
</dbReference>
<dbReference type="SUPFAM" id="SSF54928">
    <property type="entry name" value="RNA-binding domain, RBD"/>
    <property type="match status" value="2"/>
</dbReference>
<dbReference type="InterPro" id="IPR040434">
    <property type="entry name" value="TSAP1"/>
</dbReference>
<feature type="domain" description="RRM" evidence="5">
    <location>
        <begin position="108"/>
        <end position="186"/>
    </location>
</feature>
<evidence type="ECO:0000313" key="6">
    <source>
        <dbReference type="EMBL" id="CAG6690004.1"/>
    </source>
</evidence>
<protein>
    <recommendedName>
        <fullName evidence="3">tRNA selenocysteine-associated protein 1</fullName>
    </recommendedName>
</protein>
<accession>A0A8D8XCI9</accession>
<comment type="similarity">
    <text evidence="1">Belongs to the RRM TRSPAP family.</text>
</comment>
<evidence type="ECO:0000256" key="4">
    <source>
        <dbReference type="PROSITE-ProRule" id="PRU00176"/>
    </source>
</evidence>
<evidence type="ECO:0000259" key="5">
    <source>
        <dbReference type="PROSITE" id="PS50102"/>
    </source>
</evidence>
<proteinExistence type="inferred from homology"/>
<dbReference type="PANTHER" id="PTHR37457:SF3">
    <property type="entry name" value="TRNA SELENOCYSTEINE-ASSOCIATED PROTEIN 1"/>
    <property type="match status" value="1"/>
</dbReference>
<organism evidence="6">
    <name type="scientific">Cacopsylla melanoneura</name>
    <dbReference type="NCBI Taxonomy" id="428564"/>
    <lineage>
        <taxon>Eukaryota</taxon>
        <taxon>Metazoa</taxon>
        <taxon>Ecdysozoa</taxon>
        <taxon>Arthropoda</taxon>
        <taxon>Hexapoda</taxon>
        <taxon>Insecta</taxon>
        <taxon>Pterygota</taxon>
        <taxon>Neoptera</taxon>
        <taxon>Paraneoptera</taxon>
        <taxon>Hemiptera</taxon>
        <taxon>Sternorrhyncha</taxon>
        <taxon>Psylloidea</taxon>
        <taxon>Psyllidae</taxon>
        <taxon>Psyllinae</taxon>
        <taxon>Cacopsylla</taxon>
    </lineage>
</organism>
<dbReference type="PANTHER" id="PTHR37457">
    <property type="entry name" value="TRNA SELENOCYSTEINE 1-ASSOCIATED PROTEIN 1-RELATED"/>
    <property type="match status" value="1"/>
</dbReference>
<dbReference type="Gene3D" id="3.30.70.330">
    <property type="match status" value="2"/>
</dbReference>
<dbReference type="AlphaFoldDB" id="A0A8D8XCI9"/>
<keyword evidence="2 4" id="KW-0694">RNA-binding</keyword>
<sequence length="296" mass="33906">MSEPPSTQLRISQIEPYMTEFFLANAFIKMGVNPLSVRVVKKFGATPNDTTYGFVNFKSEKDTFEAYNKCKGDIIPNSNPPVRFRLNHILGSIKGTEHRNRDKSPAEYSVYVGDLDNTMDDMKLFKEFADKFKSLRTARIQYQTDGKSKGYGFLVFGSEFDHKMCLKTMMGHKINGKPVRVCPSRREMLQKKTPSVPSYISDAQFWEEFTSLREDPYPIPIPQDLLGGNAYDMPSCSRFYTKNDLELMEHEVKMDYDELNSGKSLQDHCLWDPLLESGYSVLDLEYNACTKVTSSC</sequence>